<feature type="region of interest" description="Disordered" evidence="1">
    <location>
        <begin position="1"/>
        <end position="27"/>
    </location>
</feature>
<dbReference type="Proteomes" id="UP000824321">
    <property type="component" value="Chromosome"/>
</dbReference>
<protein>
    <submittedName>
        <fullName evidence="3">Helix-turn-helix domain-containing protein</fullName>
    </submittedName>
</protein>
<gene>
    <name evidence="3" type="ORF">K3136_09250</name>
</gene>
<dbReference type="EMBL" id="CP081294">
    <property type="protein sequence ID" value="QZD94280.1"/>
    <property type="molecule type" value="Genomic_DNA"/>
</dbReference>
<name>A0ABX8ZZ33_9SPHN</name>
<accession>A0ABX8ZZ33</accession>
<dbReference type="Gene3D" id="1.10.10.60">
    <property type="entry name" value="Homeodomain-like"/>
    <property type="match status" value="1"/>
</dbReference>
<feature type="compositionally biased region" description="Basic and acidic residues" evidence="1">
    <location>
        <begin position="1"/>
        <end position="25"/>
    </location>
</feature>
<dbReference type="RefSeq" id="WP_221430028.1">
    <property type="nucleotide sequence ID" value="NZ_CP081294.1"/>
</dbReference>
<keyword evidence="4" id="KW-1185">Reference proteome</keyword>
<dbReference type="InterPro" id="IPR018060">
    <property type="entry name" value="HTH_AraC"/>
</dbReference>
<evidence type="ECO:0000313" key="3">
    <source>
        <dbReference type="EMBL" id="QZD94280.1"/>
    </source>
</evidence>
<organism evidence="3 4">
    <name type="scientific">Qipengyuania gelatinilytica</name>
    <dbReference type="NCBI Taxonomy" id="2867231"/>
    <lineage>
        <taxon>Bacteria</taxon>
        <taxon>Pseudomonadati</taxon>
        <taxon>Pseudomonadota</taxon>
        <taxon>Alphaproteobacteria</taxon>
        <taxon>Sphingomonadales</taxon>
        <taxon>Erythrobacteraceae</taxon>
        <taxon>Qipengyuania</taxon>
    </lineage>
</organism>
<evidence type="ECO:0000256" key="1">
    <source>
        <dbReference type="SAM" id="MobiDB-lite"/>
    </source>
</evidence>
<sequence>MAEERSTGEEPDKLVSHTGRTRDGDPLAFNHLPAEELQPWFTWFSVSDADVPAGATITDGILNDHAVIRIIFGGKWWAETRDGKQVFNPGEKGMTLYFGPQTKLMPIAVEERVKVLTVHLGPGAAAKLGGPLQHAMLDRIIDHDKLVGHGRLSSRFDIDGTPQEWLDAIHVELRKFIEKRGTQDPDPITRAFERQLLVDPSYPMKDFAEEQECSTRTVERIIKRDYGMSPKQVCRRARALDMASALLGVAMETEESALRLRYFDQSHLIREIRAFFGTTPQCLKEGNHPLLRLNLEIRQSRRVQELSLLPPGTIEPWRDPEAEPYSDD</sequence>
<evidence type="ECO:0000259" key="2">
    <source>
        <dbReference type="PROSITE" id="PS01124"/>
    </source>
</evidence>
<proteinExistence type="predicted"/>
<feature type="domain" description="HTH araC/xylS-type" evidence="2">
    <location>
        <begin position="186"/>
        <end position="286"/>
    </location>
</feature>
<dbReference type="Pfam" id="PF12833">
    <property type="entry name" value="HTH_18"/>
    <property type="match status" value="1"/>
</dbReference>
<evidence type="ECO:0000313" key="4">
    <source>
        <dbReference type="Proteomes" id="UP000824321"/>
    </source>
</evidence>
<dbReference type="PROSITE" id="PS01124">
    <property type="entry name" value="HTH_ARAC_FAMILY_2"/>
    <property type="match status" value="1"/>
</dbReference>
<reference evidence="3 4" key="1">
    <citation type="submission" date="2021-08" db="EMBL/GenBank/DDBJ databases">
        <title>Comparative Genomics Analysis of the Genus Qipengyuania Reveals Extensive Genetic Diversity and Metabolic Versatility, Including the Description of Fifteen Novel Species.</title>
        <authorList>
            <person name="Liu Y."/>
        </authorList>
    </citation>
    <scope>NUCLEOTIDE SEQUENCE [LARGE SCALE GENOMIC DNA]</scope>
    <source>
        <strain evidence="3 4">1NDH1</strain>
    </source>
</reference>
<dbReference type="SMART" id="SM00342">
    <property type="entry name" value="HTH_ARAC"/>
    <property type="match status" value="1"/>
</dbReference>